<feature type="region of interest" description="Disordered" evidence="1">
    <location>
        <begin position="182"/>
        <end position="220"/>
    </location>
</feature>
<name>A0AAD6WT24_9AGAR</name>
<dbReference type="Proteomes" id="UP001218188">
    <property type="component" value="Unassembled WGS sequence"/>
</dbReference>
<sequence length="313" mass="34028">MLDKPVRDGYVFTWHAPHAIQPGRAPLAIPFHLSSNFVDVSTHDKHDSRKWHWTEYNGYPAVFTNAGGPRSFYGSLLDAPGKVTKHQFGRLEELCHHAHTWALNNPRSAERVGLLVDRPDEVRAAAVMDMAKPTGEDLLTWSGGAKGQGAKSEGVRARRSRGKKFDAPLPYDIDRDAVATPSILSTMPPPPATSSAAGEKRGHGIHPFKLVKPSPRRSVRGSACSRSEFVYPELDNEAPSGTNGGGDVAGDVEREFWGIVVSSNGQLYHSVSQVEAAIALDPTADIQIVDDVAAAIKWYLSRRARRSPATVGL</sequence>
<evidence type="ECO:0000313" key="2">
    <source>
        <dbReference type="EMBL" id="KAJ7022491.1"/>
    </source>
</evidence>
<keyword evidence="3" id="KW-1185">Reference proteome</keyword>
<accession>A0AAD6WT24</accession>
<proteinExistence type="predicted"/>
<evidence type="ECO:0000313" key="3">
    <source>
        <dbReference type="Proteomes" id="UP001218188"/>
    </source>
</evidence>
<reference evidence="2" key="1">
    <citation type="submission" date="2023-03" db="EMBL/GenBank/DDBJ databases">
        <title>Massive genome expansion in bonnet fungi (Mycena s.s.) driven by repeated elements and novel gene families across ecological guilds.</title>
        <authorList>
            <consortium name="Lawrence Berkeley National Laboratory"/>
            <person name="Harder C.B."/>
            <person name="Miyauchi S."/>
            <person name="Viragh M."/>
            <person name="Kuo A."/>
            <person name="Thoen E."/>
            <person name="Andreopoulos B."/>
            <person name="Lu D."/>
            <person name="Skrede I."/>
            <person name="Drula E."/>
            <person name="Henrissat B."/>
            <person name="Morin E."/>
            <person name="Kohler A."/>
            <person name="Barry K."/>
            <person name="LaButti K."/>
            <person name="Morin E."/>
            <person name="Salamov A."/>
            <person name="Lipzen A."/>
            <person name="Mereny Z."/>
            <person name="Hegedus B."/>
            <person name="Baldrian P."/>
            <person name="Stursova M."/>
            <person name="Weitz H."/>
            <person name="Taylor A."/>
            <person name="Grigoriev I.V."/>
            <person name="Nagy L.G."/>
            <person name="Martin F."/>
            <person name="Kauserud H."/>
        </authorList>
    </citation>
    <scope>NUCLEOTIDE SEQUENCE</scope>
    <source>
        <strain evidence="2">CBHHK200</strain>
    </source>
</reference>
<protein>
    <submittedName>
        <fullName evidence="2">Uncharacterized protein</fullName>
    </submittedName>
</protein>
<gene>
    <name evidence="2" type="ORF">C8F04DRAFT_1272605</name>
</gene>
<evidence type="ECO:0000256" key="1">
    <source>
        <dbReference type="SAM" id="MobiDB-lite"/>
    </source>
</evidence>
<feature type="region of interest" description="Disordered" evidence="1">
    <location>
        <begin position="138"/>
        <end position="161"/>
    </location>
</feature>
<dbReference type="EMBL" id="JARJCM010000209">
    <property type="protein sequence ID" value="KAJ7022491.1"/>
    <property type="molecule type" value="Genomic_DNA"/>
</dbReference>
<comment type="caution">
    <text evidence="2">The sequence shown here is derived from an EMBL/GenBank/DDBJ whole genome shotgun (WGS) entry which is preliminary data.</text>
</comment>
<dbReference type="AlphaFoldDB" id="A0AAD6WT24"/>
<organism evidence="2 3">
    <name type="scientific">Mycena alexandri</name>
    <dbReference type="NCBI Taxonomy" id="1745969"/>
    <lineage>
        <taxon>Eukaryota</taxon>
        <taxon>Fungi</taxon>
        <taxon>Dikarya</taxon>
        <taxon>Basidiomycota</taxon>
        <taxon>Agaricomycotina</taxon>
        <taxon>Agaricomycetes</taxon>
        <taxon>Agaricomycetidae</taxon>
        <taxon>Agaricales</taxon>
        <taxon>Marasmiineae</taxon>
        <taxon>Mycenaceae</taxon>
        <taxon>Mycena</taxon>
    </lineage>
</organism>